<reference evidence="1 2" key="1">
    <citation type="journal article" date="2022" name="Genome Biol. Evol.">
        <title>The Spruce Budworm Genome: Reconstructing the Evolutionary History of Antifreeze Proteins.</title>
        <authorList>
            <person name="Beliveau C."/>
            <person name="Gagne P."/>
            <person name="Picq S."/>
            <person name="Vernygora O."/>
            <person name="Keeling C.I."/>
            <person name="Pinkney K."/>
            <person name="Doucet D."/>
            <person name="Wen F."/>
            <person name="Johnston J.S."/>
            <person name="Maaroufi H."/>
            <person name="Boyle B."/>
            <person name="Laroche J."/>
            <person name="Dewar K."/>
            <person name="Juretic N."/>
            <person name="Blackburn G."/>
            <person name="Nisole A."/>
            <person name="Brunet B."/>
            <person name="Brandao M."/>
            <person name="Lumley L."/>
            <person name="Duan J."/>
            <person name="Quan G."/>
            <person name="Lucarotti C.J."/>
            <person name="Roe A.D."/>
            <person name="Sperling F.A.H."/>
            <person name="Levesque R.C."/>
            <person name="Cusson M."/>
        </authorList>
    </citation>
    <scope>NUCLEOTIDE SEQUENCE [LARGE SCALE GENOMIC DNA]</scope>
    <source>
        <strain evidence="1">Glfc:IPQL:Cfum</strain>
    </source>
</reference>
<organism evidence="1 2">
    <name type="scientific">Choristoneura fumiferana</name>
    <name type="common">Spruce budworm moth</name>
    <name type="synonym">Archips fumiferana</name>
    <dbReference type="NCBI Taxonomy" id="7141"/>
    <lineage>
        <taxon>Eukaryota</taxon>
        <taxon>Metazoa</taxon>
        <taxon>Ecdysozoa</taxon>
        <taxon>Arthropoda</taxon>
        <taxon>Hexapoda</taxon>
        <taxon>Insecta</taxon>
        <taxon>Pterygota</taxon>
        <taxon>Neoptera</taxon>
        <taxon>Endopterygota</taxon>
        <taxon>Lepidoptera</taxon>
        <taxon>Glossata</taxon>
        <taxon>Ditrysia</taxon>
        <taxon>Tortricoidea</taxon>
        <taxon>Tortricidae</taxon>
        <taxon>Tortricinae</taxon>
        <taxon>Choristoneura</taxon>
    </lineage>
</organism>
<evidence type="ECO:0000313" key="1">
    <source>
        <dbReference type="EMBL" id="KAI8437769.1"/>
    </source>
</evidence>
<gene>
    <name evidence="1" type="ORF">MSG28_012002</name>
</gene>
<proteinExistence type="predicted"/>
<accession>A0ACC0KN31</accession>
<evidence type="ECO:0000313" key="2">
    <source>
        <dbReference type="Proteomes" id="UP001064048"/>
    </source>
</evidence>
<comment type="caution">
    <text evidence="1">The sequence shown here is derived from an EMBL/GenBank/DDBJ whole genome shotgun (WGS) entry which is preliminary data.</text>
</comment>
<dbReference type="EMBL" id="CM046120">
    <property type="protein sequence ID" value="KAI8437769.1"/>
    <property type="molecule type" value="Genomic_DNA"/>
</dbReference>
<name>A0ACC0KN31_CHOFU</name>
<dbReference type="Proteomes" id="UP001064048">
    <property type="component" value="Chromosome 20"/>
</dbReference>
<protein>
    <submittedName>
        <fullName evidence="1">Uncharacterized protein</fullName>
    </submittedName>
</protein>
<sequence length="110" mass="12167">MTKPDKRSFEERYESCFLDLGVKTVAGLVIGSMMGSFFLRSARRWPMYIGGGAGLGMAYTNCENSLNNYLQSMDPKVCTINLKSVPQHEPGGVIEAHQVDDYRSTPPGSR</sequence>
<keyword evidence="2" id="KW-1185">Reference proteome</keyword>